<accession>A0AAN6PB02</accession>
<feature type="region of interest" description="Disordered" evidence="1">
    <location>
        <begin position="1"/>
        <end position="56"/>
    </location>
</feature>
<dbReference type="Proteomes" id="UP001303115">
    <property type="component" value="Unassembled WGS sequence"/>
</dbReference>
<feature type="compositionally biased region" description="Basic and acidic residues" evidence="1">
    <location>
        <begin position="46"/>
        <end position="56"/>
    </location>
</feature>
<dbReference type="PANTHER" id="PTHR40462:SF1">
    <property type="entry name" value="EXPRESSED PROTEIN"/>
    <property type="match status" value="1"/>
</dbReference>
<keyword evidence="3" id="KW-1185">Reference proteome</keyword>
<sequence length="126" mass="13534">MDFIKKIADQADGNQGQQPHADQKTQQSGSGGILDKLNGLAGGGPEGEKKEDTLDKGIDWVQENVFKQGAQNDESAAEQAKDSMIAKQIREQYKNATGKDFPLKEKENKEQEAKGSGLGGLGGLFK</sequence>
<dbReference type="EMBL" id="MU854458">
    <property type="protein sequence ID" value="KAK4035013.1"/>
    <property type="molecule type" value="Genomic_DNA"/>
</dbReference>
<organism evidence="2 3">
    <name type="scientific">Parachaetomium inaequale</name>
    <dbReference type="NCBI Taxonomy" id="2588326"/>
    <lineage>
        <taxon>Eukaryota</taxon>
        <taxon>Fungi</taxon>
        <taxon>Dikarya</taxon>
        <taxon>Ascomycota</taxon>
        <taxon>Pezizomycotina</taxon>
        <taxon>Sordariomycetes</taxon>
        <taxon>Sordariomycetidae</taxon>
        <taxon>Sordariales</taxon>
        <taxon>Chaetomiaceae</taxon>
        <taxon>Parachaetomium</taxon>
    </lineage>
</organism>
<evidence type="ECO:0000313" key="2">
    <source>
        <dbReference type="EMBL" id="KAK4035013.1"/>
    </source>
</evidence>
<protein>
    <submittedName>
        <fullName evidence="2">Uncharacterized protein</fullName>
    </submittedName>
</protein>
<dbReference type="AlphaFoldDB" id="A0AAN6PB02"/>
<dbReference type="PANTHER" id="PTHR40462">
    <property type="entry name" value="CHROMOSOME 1, WHOLE GENOME SHOTGUN SEQUENCE"/>
    <property type="match status" value="1"/>
</dbReference>
<gene>
    <name evidence="2" type="ORF">C8A01DRAFT_38525</name>
</gene>
<comment type="caution">
    <text evidence="2">The sequence shown here is derived from an EMBL/GenBank/DDBJ whole genome shotgun (WGS) entry which is preliminary data.</text>
</comment>
<name>A0AAN6PB02_9PEZI</name>
<feature type="region of interest" description="Disordered" evidence="1">
    <location>
        <begin position="96"/>
        <end position="126"/>
    </location>
</feature>
<proteinExistence type="predicted"/>
<feature type="compositionally biased region" description="Polar residues" evidence="1">
    <location>
        <begin position="12"/>
        <end position="28"/>
    </location>
</feature>
<evidence type="ECO:0000256" key="1">
    <source>
        <dbReference type="SAM" id="MobiDB-lite"/>
    </source>
</evidence>
<feature type="compositionally biased region" description="Basic and acidic residues" evidence="1">
    <location>
        <begin position="101"/>
        <end position="113"/>
    </location>
</feature>
<reference evidence="3" key="1">
    <citation type="journal article" date="2023" name="Mol. Phylogenet. Evol.">
        <title>Genome-scale phylogeny and comparative genomics of the fungal order Sordariales.</title>
        <authorList>
            <person name="Hensen N."/>
            <person name="Bonometti L."/>
            <person name="Westerberg I."/>
            <person name="Brannstrom I.O."/>
            <person name="Guillou S."/>
            <person name="Cros-Aarteil S."/>
            <person name="Calhoun S."/>
            <person name="Haridas S."/>
            <person name="Kuo A."/>
            <person name="Mondo S."/>
            <person name="Pangilinan J."/>
            <person name="Riley R."/>
            <person name="LaButti K."/>
            <person name="Andreopoulos B."/>
            <person name="Lipzen A."/>
            <person name="Chen C."/>
            <person name="Yan M."/>
            <person name="Daum C."/>
            <person name="Ng V."/>
            <person name="Clum A."/>
            <person name="Steindorff A."/>
            <person name="Ohm R.A."/>
            <person name="Martin F."/>
            <person name="Silar P."/>
            <person name="Natvig D.O."/>
            <person name="Lalanne C."/>
            <person name="Gautier V."/>
            <person name="Ament-Velasquez S.L."/>
            <person name="Kruys A."/>
            <person name="Hutchinson M.I."/>
            <person name="Powell A.J."/>
            <person name="Barry K."/>
            <person name="Miller A.N."/>
            <person name="Grigoriev I.V."/>
            <person name="Debuchy R."/>
            <person name="Gladieux P."/>
            <person name="Hiltunen Thoren M."/>
            <person name="Johannesson H."/>
        </authorList>
    </citation>
    <scope>NUCLEOTIDE SEQUENCE [LARGE SCALE GENOMIC DNA]</scope>
    <source>
        <strain evidence="3">CBS 284.82</strain>
    </source>
</reference>
<evidence type="ECO:0000313" key="3">
    <source>
        <dbReference type="Proteomes" id="UP001303115"/>
    </source>
</evidence>
<feature type="compositionally biased region" description="Gly residues" evidence="1">
    <location>
        <begin position="116"/>
        <end position="126"/>
    </location>
</feature>